<dbReference type="Proteomes" id="UP000054485">
    <property type="component" value="Unassembled WGS sequence"/>
</dbReference>
<dbReference type="OrthoDB" id="2505969at2759"/>
<dbReference type="InterPro" id="IPR040521">
    <property type="entry name" value="KDZ"/>
</dbReference>
<sequence>PVVTACTESWKATSADAKKKSWGIFKEADIFASGYRHGMILWIADMVRSGELYAS</sequence>
<dbReference type="STRING" id="930992.A0A0D0AFN6"/>
<reference evidence="1 2" key="1">
    <citation type="submission" date="2014-04" db="EMBL/GenBank/DDBJ databases">
        <authorList>
            <consortium name="DOE Joint Genome Institute"/>
            <person name="Kuo A."/>
            <person name="Ruytinx J."/>
            <person name="Rineau F."/>
            <person name="Colpaert J."/>
            <person name="Kohler A."/>
            <person name="Nagy L.G."/>
            <person name="Floudas D."/>
            <person name="Copeland A."/>
            <person name="Barry K.W."/>
            <person name="Cichocki N."/>
            <person name="Veneault-Fourrey C."/>
            <person name="LaButti K."/>
            <person name="Lindquist E.A."/>
            <person name="Lipzen A."/>
            <person name="Lundell T."/>
            <person name="Morin E."/>
            <person name="Murat C."/>
            <person name="Sun H."/>
            <person name="Tunlid A."/>
            <person name="Henrissat B."/>
            <person name="Grigoriev I.V."/>
            <person name="Hibbett D.S."/>
            <person name="Martin F."/>
            <person name="Nordberg H.P."/>
            <person name="Cantor M.N."/>
            <person name="Hua S.X."/>
        </authorList>
    </citation>
    <scope>NUCLEOTIDE SEQUENCE [LARGE SCALE GENOMIC DNA]</scope>
    <source>
        <strain evidence="1 2">UH-Slu-Lm8-n1</strain>
    </source>
</reference>
<protein>
    <submittedName>
        <fullName evidence="1">Uncharacterized protein</fullName>
    </submittedName>
</protein>
<proteinExistence type="predicted"/>
<accession>A0A0D0AFN6</accession>
<dbReference type="InParanoid" id="A0A0D0AFN6"/>
<keyword evidence="2" id="KW-1185">Reference proteome</keyword>
<gene>
    <name evidence="1" type="ORF">CY34DRAFT_87202</name>
</gene>
<organism evidence="1 2">
    <name type="scientific">Suillus luteus UH-Slu-Lm8-n1</name>
    <dbReference type="NCBI Taxonomy" id="930992"/>
    <lineage>
        <taxon>Eukaryota</taxon>
        <taxon>Fungi</taxon>
        <taxon>Dikarya</taxon>
        <taxon>Basidiomycota</taxon>
        <taxon>Agaricomycotina</taxon>
        <taxon>Agaricomycetes</taxon>
        <taxon>Agaricomycetidae</taxon>
        <taxon>Boletales</taxon>
        <taxon>Suillineae</taxon>
        <taxon>Suillaceae</taxon>
        <taxon>Suillus</taxon>
    </lineage>
</organism>
<reference evidence="2" key="2">
    <citation type="submission" date="2015-01" db="EMBL/GenBank/DDBJ databases">
        <title>Evolutionary Origins and Diversification of the Mycorrhizal Mutualists.</title>
        <authorList>
            <consortium name="DOE Joint Genome Institute"/>
            <consortium name="Mycorrhizal Genomics Consortium"/>
            <person name="Kohler A."/>
            <person name="Kuo A."/>
            <person name="Nagy L.G."/>
            <person name="Floudas D."/>
            <person name="Copeland A."/>
            <person name="Barry K.W."/>
            <person name="Cichocki N."/>
            <person name="Veneault-Fourrey C."/>
            <person name="LaButti K."/>
            <person name="Lindquist E.A."/>
            <person name="Lipzen A."/>
            <person name="Lundell T."/>
            <person name="Morin E."/>
            <person name="Murat C."/>
            <person name="Riley R."/>
            <person name="Ohm R."/>
            <person name="Sun H."/>
            <person name="Tunlid A."/>
            <person name="Henrissat B."/>
            <person name="Grigoriev I.V."/>
            <person name="Hibbett D.S."/>
            <person name="Martin F."/>
        </authorList>
    </citation>
    <scope>NUCLEOTIDE SEQUENCE [LARGE SCALE GENOMIC DNA]</scope>
    <source>
        <strain evidence="2">UH-Slu-Lm8-n1</strain>
    </source>
</reference>
<feature type="non-terminal residue" evidence="1">
    <location>
        <position position="1"/>
    </location>
</feature>
<evidence type="ECO:0000313" key="1">
    <source>
        <dbReference type="EMBL" id="KIK40526.1"/>
    </source>
</evidence>
<dbReference type="HOGENOM" id="CLU_3038196_0_0_1"/>
<dbReference type="Pfam" id="PF18758">
    <property type="entry name" value="KDZ"/>
    <property type="match status" value="1"/>
</dbReference>
<name>A0A0D0AFN6_9AGAM</name>
<dbReference type="EMBL" id="KN835299">
    <property type="protein sequence ID" value="KIK40526.1"/>
    <property type="molecule type" value="Genomic_DNA"/>
</dbReference>
<dbReference type="AlphaFoldDB" id="A0A0D0AFN6"/>
<evidence type="ECO:0000313" key="2">
    <source>
        <dbReference type="Proteomes" id="UP000054485"/>
    </source>
</evidence>